<protein>
    <submittedName>
        <fullName evidence="2">NADH-ubiquinone oxidoreductase subunit, mitochondrial</fullName>
    </submittedName>
</protein>
<keyword evidence="3" id="KW-1185">Reference proteome</keyword>
<dbReference type="GO" id="GO:0044877">
    <property type="term" value="F:protein-containing complex binding"/>
    <property type="evidence" value="ECO:0007669"/>
    <property type="project" value="TreeGrafter"/>
</dbReference>
<dbReference type="InterPro" id="IPR051207">
    <property type="entry name" value="ComplexI_NDUFA9_subunit"/>
</dbReference>
<dbReference type="Gene3D" id="3.40.50.720">
    <property type="entry name" value="NAD(P)-binding Rossmann-like Domain"/>
    <property type="match status" value="1"/>
</dbReference>
<dbReference type="CDD" id="cd05271">
    <property type="entry name" value="NDUFA9_like_SDR_a"/>
    <property type="match status" value="1"/>
</dbReference>
<gene>
    <name evidence="2" type="ORF">NEOLI_000452</name>
</gene>
<dbReference type="OrthoDB" id="275457at2759"/>
<keyword evidence="2" id="KW-0830">Ubiquinone</keyword>
<dbReference type="STRING" id="1198029.A0A1U7LGS7"/>
<dbReference type="Pfam" id="PF01370">
    <property type="entry name" value="Epimerase"/>
    <property type="match status" value="1"/>
</dbReference>
<comment type="caution">
    <text evidence="2">The sequence shown here is derived from an EMBL/GenBank/DDBJ whole genome shotgun (WGS) entry which is preliminary data.</text>
</comment>
<name>A0A1U7LGS7_NEOID</name>
<organism evidence="2 3">
    <name type="scientific">Neolecta irregularis (strain DAH-3)</name>
    <dbReference type="NCBI Taxonomy" id="1198029"/>
    <lineage>
        <taxon>Eukaryota</taxon>
        <taxon>Fungi</taxon>
        <taxon>Dikarya</taxon>
        <taxon>Ascomycota</taxon>
        <taxon>Taphrinomycotina</taxon>
        <taxon>Neolectales</taxon>
        <taxon>Neolectaceae</taxon>
        <taxon>Neolecta</taxon>
    </lineage>
</organism>
<dbReference type="InterPro" id="IPR036291">
    <property type="entry name" value="NAD(P)-bd_dom_sf"/>
</dbReference>
<dbReference type="PANTHER" id="PTHR12126:SF11">
    <property type="entry name" value="NADH DEHYDROGENASE [UBIQUINONE] 1 ALPHA SUBCOMPLEX SUBUNIT 9, MITOCHONDRIAL"/>
    <property type="match status" value="1"/>
</dbReference>
<dbReference type="OMA" id="PEDQFTN"/>
<sequence length="362" mass="41436">MFKRSSRISSVRVFVRYAHDIQISRTGKPILRSGPGGRSSLTGHTATVFGANGFVGRYLVSRLAKQGTTVVVPWRSEDAKRPLKVSGDLGQVVMLEFDLRNTQSIEEAVRHSNIVYNLIGRDYETKNFTYEDVHIEGTERIVEAVAKYDVDRFVQVSCMNANPESTSKFYRTKAMGEEAARKVFQETTIVRPAAIFGAEDRFLNNLGSRKSIFTSYRNNRYVRPVHVVDVARGLELLMFDDSTAGQLFELYGPNEYTMTQILDLVSKVTMRSSWRFDLPKPVLKAMARVLDKLYWHIVCPDEVERQFIDICYTEGAKKFRDLGIEPTALEMLALKYLRIYRTSSLYDAPPSREEVQDRYMVD</sequence>
<accession>A0A1U7LGS7</accession>
<proteinExistence type="predicted"/>
<dbReference type="EMBL" id="LXFE01004217">
    <property type="protein sequence ID" value="OLL21849.1"/>
    <property type="molecule type" value="Genomic_DNA"/>
</dbReference>
<dbReference type="FunFam" id="3.40.50.720:FF:000358">
    <property type="entry name" value="NADH-ubiquinone oxidoreductase 39 kDa subunit"/>
    <property type="match status" value="1"/>
</dbReference>
<evidence type="ECO:0000259" key="1">
    <source>
        <dbReference type="Pfam" id="PF01370"/>
    </source>
</evidence>
<dbReference type="SUPFAM" id="SSF51735">
    <property type="entry name" value="NAD(P)-binding Rossmann-fold domains"/>
    <property type="match status" value="1"/>
</dbReference>
<dbReference type="GO" id="GO:0005739">
    <property type="term" value="C:mitochondrion"/>
    <property type="evidence" value="ECO:0007669"/>
    <property type="project" value="TreeGrafter"/>
</dbReference>
<evidence type="ECO:0000313" key="2">
    <source>
        <dbReference type="EMBL" id="OLL21849.1"/>
    </source>
</evidence>
<reference evidence="2 3" key="1">
    <citation type="submission" date="2016-04" db="EMBL/GenBank/DDBJ databases">
        <title>Evolutionary innovation and constraint leading to complex multicellularity in the Ascomycota.</title>
        <authorList>
            <person name="Cisse O."/>
            <person name="Nguyen A."/>
            <person name="Hewitt D.A."/>
            <person name="Jedd G."/>
            <person name="Stajich J.E."/>
        </authorList>
    </citation>
    <scope>NUCLEOTIDE SEQUENCE [LARGE SCALE GENOMIC DNA]</scope>
    <source>
        <strain evidence="2 3">DAH-3</strain>
    </source>
</reference>
<evidence type="ECO:0000313" key="3">
    <source>
        <dbReference type="Proteomes" id="UP000186594"/>
    </source>
</evidence>
<dbReference type="Proteomes" id="UP000186594">
    <property type="component" value="Unassembled WGS sequence"/>
</dbReference>
<dbReference type="AlphaFoldDB" id="A0A1U7LGS7"/>
<dbReference type="PANTHER" id="PTHR12126">
    <property type="entry name" value="NADH-UBIQUINONE OXIDOREDUCTASE 39 KDA SUBUNIT-RELATED"/>
    <property type="match status" value="1"/>
</dbReference>
<feature type="domain" description="NAD-dependent epimerase/dehydratase" evidence="1">
    <location>
        <begin position="47"/>
        <end position="210"/>
    </location>
</feature>
<dbReference type="InterPro" id="IPR001509">
    <property type="entry name" value="Epimerase_deHydtase"/>
</dbReference>